<keyword evidence="2" id="KW-1185">Reference proteome</keyword>
<accession>A0A1N7KGB8</accession>
<evidence type="ECO:0000313" key="2">
    <source>
        <dbReference type="Proteomes" id="UP000187608"/>
    </source>
</evidence>
<dbReference type="AlphaFoldDB" id="A0A1N7KGB8"/>
<protein>
    <submittedName>
        <fullName evidence="1">Uncharacterized protein</fullName>
    </submittedName>
</protein>
<name>A0A1N7KGB8_9BACI</name>
<sequence length="58" mass="7187">MNNRYHCCATCKHFRIEVQENRRKRIYCERLGFDTKPEYQFNCWEPKERVKKAMKESG</sequence>
<gene>
    <name evidence="1" type="ORF">SAMN05421687_11155</name>
</gene>
<reference evidence="2" key="1">
    <citation type="submission" date="2017-01" db="EMBL/GenBank/DDBJ databases">
        <authorList>
            <person name="Varghese N."/>
            <person name="Submissions S."/>
        </authorList>
    </citation>
    <scope>NUCLEOTIDE SEQUENCE [LARGE SCALE GENOMIC DNA]</scope>
    <source>
        <strain evidence="2">DSM 23127</strain>
    </source>
</reference>
<dbReference type="EMBL" id="FTOC01000011">
    <property type="protein sequence ID" value="SIS60642.1"/>
    <property type="molecule type" value="Genomic_DNA"/>
</dbReference>
<evidence type="ECO:0000313" key="1">
    <source>
        <dbReference type="EMBL" id="SIS60642.1"/>
    </source>
</evidence>
<organism evidence="1 2">
    <name type="scientific">Salimicrobium flavidum</name>
    <dbReference type="NCBI Taxonomy" id="570947"/>
    <lineage>
        <taxon>Bacteria</taxon>
        <taxon>Bacillati</taxon>
        <taxon>Bacillota</taxon>
        <taxon>Bacilli</taxon>
        <taxon>Bacillales</taxon>
        <taxon>Bacillaceae</taxon>
        <taxon>Salimicrobium</taxon>
    </lineage>
</organism>
<proteinExistence type="predicted"/>
<dbReference type="RefSeq" id="WP_200806524.1">
    <property type="nucleotide sequence ID" value="NZ_FTOC01000011.1"/>
</dbReference>
<dbReference type="Proteomes" id="UP000187608">
    <property type="component" value="Unassembled WGS sequence"/>
</dbReference>